<comment type="subcellular location">
    <subcellularLocation>
        <location evidence="1">Membrane</location>
        <topology evidence="1">Multi-pass membrane protein</topology>
    </subcellularLocation>
</comment>
<protein>
    <submittedName>
        <fullName evidence="9">Glucosyltransferase</fullName>
    </submittedName>
</protein>
<evidence type="ECO:0000256" key="7">
    <source>
        <dbReference type="SAM" id="Phobius"/>
    </source>
</evidence>
<dbReference type="AlphaFoldDB" id="A0A2W4XA65"/>
<evidence type="ECO:0000256" key="6">
    <source>
        <dbReference type="ARBA" id="ARBA00023136"/>
    </source>
</evidence>
<dbReference type="NCBIfam" id="TIGR03025">
    <property type="entry name" value="EPS_sugtrans"/>
    <property type="match status" value="1"/>
</dbReference>
<evidence type="ECO:0000313" key="9">
    <source>
        <dbReference type="EMBL" id="PZO52667.1"/>
    </source>
</evidence>
<evidence type="ECO:0000256" key="2">
    <source>
        <dbReference type="ARBA" id="ARBA00006464"/>
    </source>
</evidence>
<dbReference type="GO" id="GO:0016020">
    <property type="term" value="C:membrane"/>
    <property type="evidence" value="ECO:0007669"/>
    <property type="project" value="UniProtKB-SubCell"/>
</dbReference>
<evidence type="ECO:0000313" key="10">
    <source>
        <dbReference type="Proteomes" id="UP000249794"/>
    </source>
</evidence>
<proteinExistence type="inferred from homology"/>
<name>A0A2W4XA65_9CYAN</name>
<keyword evidence="4 7" id="KW-0812">Transmembrane</keyword>
<accession>A0A2W4XA65</accession>
<feature type="domain" description="Bacterial sugar transferase" evidence="8">
    <location>
        <begin position="289"/>
        <end position="477"/>
    </location>
</feature>
<dbReference type="InterPro" id="IPR003362">
    <property type="entry name" value="Bact_transf"/>
</dbReference>
<gene>
    <name evidence="9" type="ORF">DCF15_13555</name>
</gene>
<comment type="caution">
    <text evidence="9">The sequence shown here is derived from an EMBL/GenBank/DDBJ whole genome shotgun (WGS) entry which is preliminary data.</text>
</comment>
<dbReference type="EMBL" id="QBMP01000144">
    <property type="protein sequence ID" value="PZO52667.1"/>
    <property type="molecule type" value="Genomic_DNA"/>
</dbReference>
<evidence type="ECO:0000256" key="1">
    <source>
        <dbReference type="ARBA" id="ARBA00004141"/>
    </source>
</evidence>
<feature type="transmembrane region" description="Helical" evidence="7">
    <location>
        <begin position="76"/>
        <end position="99"/>
    </location>
</feature>
<dbReference type="Proteomes" id="UP000249794">
    <property type="component" value="Unassembled WGS sequence"/>
</dbReference>
<dbReference type="PANTHER" id="PTHR30576">
    <property type="entry name" value="COLANIC BIOSYNTHESIS UDP-GLUCOSE LIPID CARRIER TRANSFERASE"/>
    <property type="match status" value="1"/>
</dbReference>
<dbReference type="Pfam" id="PF02397">
    <property type="entry name" value="Bac_transf"/>
    <property type="match status" value="1"/>
</dbReference>
<comment type="similarity">
    <text evidence="2">Belongs to the bacterial sugar transferase family.</text>
</comment>
<feature type="transmembrane region" description="Helical" evidence="7">
    <location>
        <begin position="291"/>
        <end position="315"/>
    </location>
</feature>
<feature type="transmembrane region" description="Helical" evidence="7">
    <location>
        <begin position="38"/>
        <end position="56"/>
    </location>
</feature>
<evidence type="ECO:0000256" key="3">
    <source>
        <dbReference type="ARBA" id="ARBA00022679"/>
    </source>
</evidence>
<organism evidence="9 10">
    <name type="scientific">Phormidesmis priestleyi</name>
    <dbReference type="NCBI Taxonomy" id="268141"/>
    <lineage>
        <taxon>Bacteria</taxon>
        <taxon>Bacillati</taxon>
        <taxon>Cyanobacteriota</taxon>
        <taxon>Cyanophyceae</taxon>
        <taxon>Leptolyngbyales</taxon>
        <taxon>Leptolyngbyaceae</taxon>
        <taxon>Phormidesmis</taxon>
    </lineage>
</organism>
<evidence type="ECO:0000256" key="5">
    <source>
        <dbReference type="ARBA" id="ARBA00022989"/>
    </source>
</evidence>
<reference evidence="10" key="1">
    <citation type="submission" date="2018-04" db="EMBL/GenBank/DDBJ databases">
        <authorList>
            <person name="Cornet L."/>
        </authorList>
    </citation>
    <scope>NUCLEOTIDE SEQUENCE [LARGE SCALE GENOMIC DNA]</scope>
</reference>
<feature type="transmembrane region" description="Helical" evidence="7">
    <location>
        <begin position="141"/>
        <end position="162"/>
    </location>
</feature>
<dbReference type="InterPro" id="IPR017475">
    <property type="entry name" value="EPS_sugar_tfrase"/>
</dbReference>
<reference evidence="9 10" key="2">
    <citation type="submission" date="2018-06" db="EMBL/GenBank/DDBJ databases">
        <title>Metagenomic assembly of (sub)arctic Cyanobacteria and their associated microbiome from non-axenic cultures.</title>
        <authorList>
            <person name="Baurain D."/>
        </authorList>
    </citation>
    <scope>NUCLEOTIDE SEQUENCE [LARGE SCALE GENOMIC DNA]</scope>
    <source>
        <strain evidence="9">ULC027bin1</strain>
    </source>
</reference>
<dbReference type="PANTHER" id="PTHR30576:SF23">
    <property type="entry name" value="GLUCOSYLTRANSFERASE"/>
    <property type="match status" value="1"/>
</dbReference>
<dbReference type="GO" id="GO:0016780">
    <property type="term" value="F:phosphotransferase activity, for other substituted phosphate groups"/>
    <property type="evidence" value="ECO:0007669"/>
    <property type="project" value="TreeGrafter"/>
</dbReference>
<evidence type="ECO:0000256" key="4">
    <source>
        <dbReference type="ARBA" id="ARBA00022692"/>
    </source>
</evidence>
<keyword evidence="6 7" id="KW-0472">Membrane</keyword>
<feature type="transmembrane region" description="Helical" evidence="7">
    <location>
        <begin position="111"/>
        <end position="129"/>
    </location>
</feature>
<evidence type="ECO:0000259" key="8">
    <source>
        <dbReference type="Pfam" id="PF02397"/>
    </source>
</evidence>
<keyword evidence="5 7" id="KW-1133">Transmembrane helix</keyword>
<sequence length="484" mass="54820">MKTRPAKHLHLLSGSSTDIRASRRFFPAKRSTQTKIRGFCLVTSDILSISVAWKLAQFLNQFYSPVPSSFVWWTWLGFPSIFWLFVLFTVALFAHCRLYSYISAAKDYAKAAQLVSYVYLASLVISYFYDPHLDLPRSLFFSAWFSSIVTVVTARLATNALLHRLAAKRQPTTVFIIAPANRLASLSQLVNQQQHYQVVGAAIASTAHSAAVFQSIIRHRPEEVLAEDIPDANLASRLFWQLRSIGIVLRLLPSSREMIYRRGVPEIFASLPTLRIEASFFRGFDYRLKRWLDVCLAAIALLIFLPLFLLIAIAIKLTSPGPAFFCQERTGLHGKVFQVWKFRTMVVNAPHLQAGLEQKNENIDGVMFKVTSDPRVTSVGKFLRCTSLDELPQLFNVLLGQMSLVGPRPLPLRDTALFEPWHHVRHQVLPGITGLWQISGRSTIKSFDDAVRLDLHYIDNWSLNLDLEILLETIKIVCLGKGAY</sequence>
<keyword evidence="3 9" id="KW-0808">Transferase</keyword>